<dbReference type="AlphaFoldDB" id="A0A1M6LN70"/>
<dbReference type="STRING" id="1470563.SAMN05444000_11252"/>
<organism evidence="1 2">
    <name type="scientific">Shimia gijangensis</name>
    <dbReference type="NCBI Taxonomy" id="1470563"/>
    <lineage>
        <taxon>Bacteria</taxon>
        <taxon>Pseudomonadati</taxon>
        <taxon>Pseudomonadota</taxon>
        <taxon>Alphaproteobacteria</taxon>
        <taxon>Rhodobacterales</taxon>
        <taxon>Roseobacteraceae</taxon>
    </lineage>
</organism>
<name>A0A1M6LN70_9RHOB</name>
<accession>A0A1M6LN70</accession>
<sequence length="275" mass="29726">MRAPEGAANAPAWGAGGCIPGRKRPREDLVPFQPVKHTFNRRHVIAGGQVRPVDHHNRQAQGACSVQLGLGTGPACVFADHHVDVVLFEQRSVANDAKRATRHHDRVMRHRRCNLGRINKPQDIMVLGLRGKGIHMKATQRQHDALGRTIKGCNGACHVRHMAPVVSGLSTPRRARQCQQRRACLPTGMKRIPAHLRGKRVCGVNHMGDVMVAQVGGQSVDPAKAPDTMGNGLRTRGFNAPCIRKGRLNAPLGQGPRQGGGFGCAAKNKEVGTHV</sequence>
<dbReference type="Proteomes" id="UP000183982">
    <property type="component" value="Unassembled WGS sequence"/>
</dbReference>
<dbReference type="PROSITE" id="PS51257">
    <property type="entry name" value="PROKAR_LIPOPROTEIN"/>
    <property type="match status" value="1"/>
</dbReference>
<proteinExistence type="predicted"/>
<evidence type="ECO:0000313" key="2">
    <source>
        <dbReference type="Proteomes" id="UP000183982"/>
    </source>
</evidence>
<evidence type="ECO:0000313" key="1">
    <source>
        <dbReference type="EMBL" id="SHJ72585.1"/>
    </source>
</evidence>
<gene>
    <name evidence="1" type="ORF">SAMN05444000_11252</name>
</gene>
<protein>
    <submittedName>
        <fullName evidence="1">Uncharacterized protein</fullName>
    </submittedName>
</protein>
<dbReference type="EMBL" id="FQZQ01000012">
    <property type="protein sequence ID" value="SHJ72585.1"/>
    <property type="molecule type" value="Genomic_DNA"/>
</dbReference>
<keyword evidence="2" id="KW-1185">Reference proteome</keyword>
<reference evidence="2" key="1">
    <citation type="submission" date="2016-11" db="EMBL/GenBank/DDBJ databases">
        <authorList>
            <person name="Varghese N."/>
            <person name="Submissions S."/>
        </authorList>
    </citation>
    <scope>NUCLEOTIDE SEQUENCE [LARGE SCALE GENOMIC DNA]</scope>
    <source>
        <strain evidence="2">DSM 100564</strain>
    </source>
</reference>
<dbReference type="AntiFam" id="ANF00116">
    <property type="entry name" value="Shadow ORF (opposite cobK)"/>
</dbReference>